<accession>D8LW82</accession>
<feature type="domain" description="Enoyl reductase (ER)" evidence="1">
    <location>
        <begin position="7"/>
        <end position="327"/>
    </location>
</feature>
<dbReference type="Pfam" id="PF08240">
    <property type="entry name" value="ADH_N"/>
    <property type="match status" value="1"/>
</dbReference>
<dbReference type="EMBL" id="FN668638">
    <property type="protein sequence ID" value="CBK20071.2"/>
    <property type="molecule type" value="Genomic_DNA"/>
</dbReference>
<dbReference type="Proteomes" id="UP000008312">
    <property type="component" value="Unassembled WGS sequence"/>
</dbReference>
<dbReference type="Gene3D" id="3.90.180.10">
    <property type="entry name" value="Medium-chain alcohol dehydrogenases, catalytic domain"/>
    <property type="match status" value="1"/>
</dbReference>
<dbReference type="Pfam" id="PF13602">
    <property type="entry name" value="ADH_zinc_N_2"/>
    <property type="match status" value="1"/>
</dbReference>
<reference evidence="2" key="1">
    <citation type="submission" date="2010-02" db="EMBL/GenBank/DDBJ databases">
        <title>Sequencing and annotation of the Blastocystis hominis genome.</title>
        <authorList>
            <person name="Wincker P."/>
        </authorList>
    </citation>
    <scope>NUCLEOTIDE SEQUENCE</scope>
    <source>
        <strain evidence="2">Singapore isolate B</strain>
    </source>
</reference>
<dbReference type="InterPro" id="IPR036291">
    <property type="entry name" value="NAD(P)-bd_dom_sf"/>
</dbReference>
<dbReference type="OrthoDB" id="3509362at2759"/>
<dbReference type="PANTHER" id="PTHR43677">
    <property type="entry name" value="SHORT-CHAIN DEHYDROGENASE/REDUCTASE"/>
    <property type="match status" value="1"/>
</dbReference>
<dbReference type="AlphaFoldDB" id="D8LW82"/>
<protein>
    <recommendedName>
        <fullName evidence="1">Enoyl reductase (ER) domain-containing protein</fullName>
    </recommendedName>
</protein>
<gene>
    <name evidence="2" type="ORF">GSBLH_T00000455001</name>
</gene>
<dbReference type="InterPro" id="IPR011032">
    <property type="entry name" value="GroES-like_sf"/>
</dbReference>
<organism evidence="2">
    <name type="scientific">Blastocystis hominis</name>
    <dbReference type="NCBI Taxonomy" id="12968"/>
    <lineage>
        <taxon>Eukaryota</taxon>
        <taxon>Sar</taxon>
        <taxon>Stramenopiles</taxon>
        <taxon>Bigyra</taxon>
        <taxon>Opalozoa</taxon>
        <taxon>Opalinata</taxon>
        <taxon>Blastocystidae</taxon>
        <taxon>Blastocystis</taxon>
    </lineage>
</organism>
<dbReference type="InterPro" id="IPR013154">
    <property type="entry name" value="ADH-like_N"/>
</dbReference>
<dbReference type="SMART" id="SM00829">
    <property type="entry name" value="PKS_ER"/>
    <property type="match status" value="1"/>
</dbReference>
<dbReference type="PANTHER" id="PTHR43677:SF4">
    <property type="entry name" value="QUINONE OXIDOREDUCTASE-LIKE PROTEIN 2"/>
    <property type="match status" value="1"/>
</dbReference>
<name>D8LW82_BLAHO</name>
<dbReference type="InParanoid" id="D8LW82"/>
<dbReference type="GeneID" id="24917764"/>
<keyword evidence="3" id="KW-1185">Reference proteome</keyword>
<dbReference type="Gene3D" id="3.40.50.720">
    <property type="entry name" value="NAD(P)-binding Rossmann-like Domain"/>
    <property type="match status" value="1"/>
</dbReference>
<sequence length="332" mass="36487">MDCIAYDCPLVLTSQKSRSLQKGQVRIRTRFAGINYADLLACQGKYQEKSKPPFSPGLEVSGQIVECNGCSSRQVGDRVYCIFSANGAFAEECVVDESRCFLVPQHIPLNAITSLGINFCTASLGLEVAAKMSEGEVVTVTGAAGGTGLAATELSLSRHHPTVCVVRGQQQKEFLNNLLRDSYPNEDYIIIDSEDTIDFRDCIKSRYGGSDVVFDTVGTESMFNKNLLRSVRFGAHIRLVVVGFSGGSIQQIPANHLLVKNCSALGIYLGGYLKNRPEVVQKCIDSLCELYTTKQLHPHLFKVYPLESANEALNMMKGKKIFGKILLEMNHE</sequence>
<dbReference type="OMA" id="VLKINIH"/>
<evidence type="ECO:0000313" key="2">
    <source>
        <dbReference type="EMBL" id="CBK20071.2"/>
    </source>
</evidence>
<dbReference type="RefSeq" id="XP_012894119.1">
    <property type="nucleotide sequence ID" value="XM_013038665.1"/>
</dbReference>
<dbReference type="SUPFAM" id="SSF51735">
    <property type="entry name" value="NAD(P)-binding Rossmann-fold domains"/>
    <property type="match status" value="1"/>
</dbReference>
<dbReference type="GO" id="GO:0016491">
    <property type="term" value="F:oxidoreductase activity"/>
    <property type="evidence" value="ECO:0007669"/>
    <property type="project" value="InterPro"/>
</dbReference>
<evidence type="ECO:0000259" key="1">
    <source>
        <dbReference type="SMART" id="SM00829"/>
    </source>
</evidence>
<dbReference type="InterPro" id="IPR020843">
    <property type="entry name" value="ER"/>
</dbReference>
<dbReference type="InterPro" id="IPR051397">
    <property type="entry name" value="Zn-ADH-like_protein"/>
</dbReference>
<dbReference type="SUPFAM" id="SSF50129">
    <property type="entry name" value="GroES-like"/>
    <property type="match status" value="1"/>
</dbReference>
<proteinExistence type="predicted"/>
<evidence type="ECO:0000313" key="3">
    <source>
        <dbReference type="Proteomes" id="UP000008312"/>
    </source>
</evidence>